<comment type="caution">
    <text evidence="1">The sequence shown here is derived from an EMBL/GenBank/DDBJ whole genome shotgun (WGS) entry which is preliminary data.</text>
</comment>
<dbReference type="AlphaFoldDB" id="A0A2Z6QYG6"/>
<accession>A0A2Z6QYG6</accession>
<protein>
    <recommendedName>
        <fullName evidence="3">F-box domain-containing protein</fullName>
    </recommendedName>
</protein>
<evidence type="ECO:0008006" key="3">
    <source>
        <dbReference type="Google" id="ProtNLM"/>
    </source>
</evidence>
<dbReference type="EMBL" id="BEXD01001551">
    <property type="protein sequence ID" value="GBB94635.1"/>
    <property type="molecule type" value="Genomic_DNA"/>
</dbReference>
<organism evidence="1 2">
    <name type="scientific">Rhizophagus clarus</name>
    <dbReference type="NCBI Taxonomy" id="94130"/>
    <lineage>
        <taxon>Eukaryota</taxon>
        <taxon>Fungi</taxon>
        <taxon>Fungi incertae sedis</taxon>
        <taxon>Mucoromycota</taxon>
        <taxon>Glomeromycotina</taxon>
        <taxon>Glomeromycetes</taxon>
        <taxon>Glomerales</taxon>
        <taxon>Glomeraceae</taxon>
        <taxon>Rhizophagus</taxon>
    </lineage>
</organism>
<evidence type="ECO:0000313" key="2">
    <source>
        <dbReference type="Proteomes" id="UP000247702"/>
    </source>
</evidence>
<dbReference type="Proteomes" id="UP000247702">
    <property type="component" value="Unassembled WGS sequence"/>
</dbReference>
<proteinExistence type="predicted"/>
<sequence>MVNRLWCETAIPILWRNPWSYCINYYNKKYLFVVIISYLSKDTKEYLMSQGISLSHKSLLFDYLSFCKSINIHIIKSIISLGTSSPYIRLSLQREFYRLFMKKCSGLKYLDMKLFEFEEFYFPEVELPFESLHELICNTYVDSSYFHGLARVSHNIQRINIVNKLNTKANLGIARLIEVQKNLKYFEWKDYSFDFFPRVDPYKEVLIALGKKANTINHLKLYFKCDDNTLFKVLPKLHNLKSLIINYLRYSNIEQLERCFYHDLEIFKIDHLDLKASSIIIENSGGQLKKILIEHDGYVHNFNKDSLIYIRKIHENCPLIEYLYLAITPTRKHLNELEKLLEVCQNLKSLLLIIRYHVEAEEEFFKNEEEILKILIRSKPTNLREIKFFHEFRCSLKALEEFFEKWNGHALSIVTSDYIHGGNDQHFVELINKYKDNGVLKDFKCETIKSIMNMGFEV</sequence>
<dbReference type="InterPro" id="IPR032675">
    <property type="entry name" value="LRR_dom_sf"/>
</dbReference>
<gene>
    <name evidence="1" type="ORF">RclHR1_23940002</name>
</gene>
<dbReference type="Gene3D" id="3.80.10.10">
    <property type="entry name" value="Ribonuclease Inhibitor"/>
    <property type="match status" value="1"/>
</dbReference>
<keyword evidence="2" id="KW-1185">Reference proteome</keyword>
<evidence type="ECO:0000313" key="1">
    <source>
        <dbReference type="EMBL" id="GBB94635.1"/>
    </source>
</evidence>
<name>A0A2Z6QYG6_9GLOM</name>
<reference evidence="1 2" key="1">
    <citation type="submission" date="2017-11" db="EMBL/GenBank/DDBJ databases">
        <title>The genome of Rhizophagus clarus HR1 reveals common genetic basis of auxotrophy among arbuscular mycorrhizal fungi.</title>
        <authorList>
            <person name="Kobayashi Y."/>
        </authorList>
    </citation>
    <scope>NUCLEOTIDE SEQUENCE [LARGE SCALE GENOMIC DNA]</scope>
    <source>
        <strain evidence="1 2">HR1</strain>
    </source>
</reference>